<dbReference type="RefSeq" id="WP_062626024.1">
    <property type="nucleotide sequence ID" value="NZ_AP018738.1"/>
</dbReference>
<dbReference type="InterPro" id="IPR001444">
    <property type="entry name" value="Flag_bb_rod_N"/>
</dbReference>
<dbReference type="GO" id="GO:0009424">
    <property type="term" value="C:bacterial-type flagellum hook"/>
    <property type="evidence" value="ECO:0007669"/>
    <property type="project" value="TreeGrafter"/>
</dbReference>
<dbReference type="Gene3D" id="2.60.98.20">
    <property type="entry name" value="Flagellar hook protein FlgE"/>
    <property type="match status" value="1"/>
</dbReference>
<evidence type="ECO:0000313" key="10">
    <source>
        <dbReference type="EMBL" id="BBE51345.1"/>
    </source>
</evidence>
<comment type="function">
    <text evidence="5">A flexible structure which links the flagellar filament to the drive apparatus in the basal body.</text>
</comment>
<dbReference type="Pfam" id="PF00460">
    <property type="entry name" value="Flg_bb_rod"/>
    <property type="match status" value="1"/>
</dbReference>
<evidence type="ECO:0000259" key="9">
    <source>
        <dbReference type="Pfam" id="PF22692"/>
    </source>
</evidence>
<keyword evidence="10" id="KW-0969">Cilium</keyword>
<keyword evidence="10" id="KW-0282">Flagellum</keyword>
<dbReference type="InterPro" id="IPR010930">
    <property type="entry name" value="Flg_bb/hook_C_dom"/>
</dbReference>
<dbReference type="SUPFAM" id="SSF117143">
    <property type="entry name" value="Flagellar hook protein flgE"/>
    <property type="match status" value="1"/>
</dbReference>
<organism evidence="10 11">
    <name type="scientific">Ferriphaselus amnicola</name>
    <dbReference type="NCBI Taxonomy" id="1188319"/>
    <lineage>
        <taxon>Bacteria</taxon>
        <taxon>Pseudomonadati</taxon>
        <taxon>Pseudomonadota</taxon>
        <taxon>Betaproteobacteria</taxon>
        <taxon>Nitrosomonadales</taxon>
        <taxon>Gallionellaceae</taxon>
        <taxon>Ferriphaselus</taxon>
    </lineage>
</organism>
<comment type="similarity">
    <text evidence="2 5">Belongs to the flagella basal body rod proteins family.</text>
</comment>
<evidence type="ECO:0000313" key="11">
    <source>
        <dbReference type="Proteomes" id="UP000033070"/>
    </source>
</evidence>
<keyword evidence="4 5" id="KW-0975">Bacterial flagellum</keyword>
<evidence type="ECO:0000256" key="5">
    <source>
        <dbReference type="RuleBase" id="RU362116"/>
    </source>
</evidence>
<dbReference type="PROSITE" id="PS00588">
    <property type="entry name" value="FLAGELLA_BB_ROD"/>
    <property type="match status" value="1"/>
</dbReference>
<dbReference type="InterPro" id="IPR011491">
    <property type="entry name" value="FlgE_D2"/>
</dbReference>
<dbReference type="Pfam" id="PF06429">
    <property type="entry name" value="Flg_bbr_C"/>
    <property type="match status" value="1"/>
</dbReference>
<evidence type="ECO:0000259" key="6">
    <source>
        <dbReference type="Pfam" id="PF00460"/>
    </source>
</evidence>
<dbReference type="InterPro" id="IPR019776">
    <property type="entry name" value="Flagellar_basal_body_rod_CS"/>
</dbReference>
<comment type="subcellular location">
    <subcellularLocation>
        <location evidence="1 5">Bacterial flagellum basal body</location>
    </subcellularLocation>
</comment>
<dbReference type="KEGG" id="fam:OYT1_ch1814"/>
<dbReference type="EMBL" id="AP018738">
    <property type="protein sequence ID" value="BBE51345.1"/>
    <property type="molecule type" value="Genomic_DNA"/>
</dbReference>
<dbReference type="OrthoDB" id="8578401at2"/>
<keyword evidence="11" id="KW-1185">Reference proteome</keyword>
<dbReference type="NCBIfam" id="NF004238">
    <property type="entry name" value="PRK05682.1-1"/>
    <property type="match status" value="1"/>
</dbReference>
<dbReference type="GO" id="GO:0071978">
    <property type="term" value="P:bacterial-type flagellum-dependent swarming motility"/>
    <property type="evidence" value="ECO:0007669"/>
    <property type="project" value="TreeGrafter"/>
</dbReference>
<evidence type="ECO:0000256" key="1">
    <source>
        <dbReference type="ARBA" id="ARBA00004117"/>
    </source>
</evidence>
<reference evidence="10 11" key="1">
    <citation type="submission" date="2018-06" db="EMBL/GenBank/DDBJ databases">
        <title>OYT1 Genome Sequencing.</title>
        <authorList>
            <person name="Kato S."/>
            <person name="Itoh T."/>
            <person name="Ohkuma M."/>
        </authorList>
    </citation>
    <scope>NUCLEOTIDE SEQUENCE [LARGE SCALE GENOMIC DNA]</scope>
    <source>
        <strain evidence="10 11">OYT1</strain>
    </source>
</reference>
<dbReference type="GO" id="GO:0009425">
    <property type="term" value="C:bacterial-type flagellum basal body"/>
    <property type="evidence" value="ECO:0007669"/>
    <property type="project" value="UniProtKB-SubCell"/>
</dbReference>
<dbReference type="AlphaFoldDB" id="A0A2Z6GDT4"/>
<dbReference type="NCBIfam" id="TIGR03506">
    <property type="entry name" value="FlgEFG_subfam"/>
    <property type="match status" value="1"/>
</dbReference>
<feature type="domain" description="Flagellar basal body rod protein N-terminal" evidence="6">
    <location>
        <begin position="6"/>
        <end position="33"/>
    </location>
</feature>
<evidence type="ECO:0000259" key="8">
    <source>
        <dbReference type="Pfam" id="PF07559"/>
    </source>
</evidence>
<name>A0A2Z6GDT4_9PROT</name>
<evidence type="ECO:0000256" key="2">
    <source>
        <dbReference type="ARBA" id="ARBA00009677"/>
    </source>
</evidence>
<evidence type="ECO:0000256" key="3">
    <source>
        <dbReference type="ARBA" id="ARBA00019015"/>
    </source>
</evidence>
<dbReference type="Pfam" id="PF07559">
    <property type="entry name" value="FlgE_D2"/>
    <property type="match status" value="1"/>
</dbReference>
<dbReference type="InterPro" id="IPR053967">
    <property type="entry name" value="LlgE_F_G-like_D1"/>
</dbReference>
<dbReference type="STRING" id="1188319.OYT1_00806"/>
<keyword evidence="10" id="KW-0966">Cell projection</keyword>
<dbReference type="InterPro" id="IPR020013">
    <property type="entry name" value="Flagellar_FlgE/F/G"/>
</dbReference>
<feature type="domain" description="Flagellar basal-body/hook protein C-terminal" evidence="7">
    <location>
        <begin position="378"/>
        <end position="423"/>
    </location>
</feature>
<feature type="domain" description="Flagellar hook protein FlgE/F/G-like D1" evidence="9">
    <location>
        <begin position="83"/>
        <end position="146"/>
    </location>
</feature>
<accession>A0A2Z6GDT4</accession>
<proteinExistence type="inferred from homology"/>
<sequence>MGFQQGLSGLNVSAKQLDVIGNNIANANTVGFKMGQAQFADVYAASLSGAGGNQVGLGARLAAVAQQFTQGNITVTNSTMDMAINGQGFYRMDNNGAISYSRNGQFQIDQNGFMVNSQGAKLTGFQVNPATGAIVAATPSPLQIPTANMAAKPSANVNMVANLDARSAVPITAAFSPTVPTSFNNSTAVTTYDSLGNSHVSTLYFQLQAVNPAAVPPVAANTWNVYATVDGVQVPAVVAPAAATPVGTLVFNTNGTLATPVGGTMTTAPFSSVGATPNQTLTFNFTNSTQFGANFGVNSLTQDGYGSGLLSGFSTAADGTVMGRYSNGQSKVLGQVVLANFANPQGLVALGGNGWAQSPTSGSPLVGAPGTAQLGAIQSGAVEDSNTDLTGELVNMITAQRVYQANAQTIKTQDQILQTLVNMR</sequence>
<gene>
    <name evidence="10" type="ORF">OYT1_ch1814</name>
</gene>
<dbReference type="Pfam" id="PF22692">
    <property type="entry name" value="LlgE_F_G_D1"/>
    <property type="match status" value="1"/>
</dbReference>
<protein>
    <recommendedName>
        <fullName evidence="3 5">Flagellar hook protein FlgE</fullName>
    </recommendedName>
</protein>
<dbReference type="Proteomes" id="UP000033070">
    <property type="component" value="Chromosome"/>
</dbReference>
<dbReference type="PANTHER" id="PTHR30435:SF1">
    <property type="entry name" value="FLAGELLAR HOOK PROTEIN FLGE"/>
    <property type="match status" value="1"/>
</dbReference>
<evidence type="ECO:0000256" key="4">
    <source>
        <dbReference type="ARBA" id="ARBA00023143"/>
    </source>
</evidence>
<dbReference type="PANTHER" id="PTHR30435">
    <property type="entry name" value="FLAGELLAR PROTEIN"/>
    <property type="match status" value="1"/>
</dbReference>
<dbReference type="GO" id="GO:0005829">
    <property type="term" value="C:cytosol"/>
    <property type="evidence" value="ECO:0007669"/>
    <property type="project" value="TreeGrafter"/>
</dbReference>
<feature type="domain" description="Flagellar hook protein FlgE D2" evidence="8">
    <location>
        <begin position="162"/>
        <end position="305"/>
    </location>
</feature>
<evidence type="ECO:0000259" key="7">
    <source>
        <dbReference type="Pfam" id="PF06429"/>
    </source>
</evidence>
<dbReference type="InterPro" id="IPR037925">
    <property type="entry name" value="FlgE/F/G-like"/>
</dbReference>
<dbReference type="InterPro" id="IPR037058">
    <property type="entry name" value="Falgellar_hook_FlgE_sf"/>
</dbReference>